<dbReference type="PROSITE" id="PS51197">
    <property type="entry name" value="HTH_RRF2_2"/>
    <property type="match status" value="1"/>
</dbReference>
<dbReference type="Gene3D" id="1.10.10.10">
    <property type="entry name" value="Winged helix-like DNA-binding domain superfamily/Winged helix DNA-binding domain"/>
    <property type="match status" value="1"/>
</dbReference>
<dbReference type="PANTHER" id="PTHR33221">
    <property type="entry name" value="WINGED HELIX-TURN-HELIX TRANSCRIPTIONAL REGULATOR, RRF2 FAMILY"/>
    <property type="match status" value="1"/>
</dbReference>
<name>A0ABY5D2S7_9ACTN</name>
<dbReference type="NCBIfam" id="TIGR00738">
    <property type="entry name" value="rrf2_super"/>
    <property type="match status" value="1"/>
</dbReference>
<dbReference type="InterPro" id="IPR036388">
    <property type="entry name" value="WH-like_DNA-bd_sf"/>
</dbReference>
<dbReference type="SUPFAM" id="SSF46785">
    <property type="entry name" value="Winged helix' DNA-binding domain"/>
    <property type="match status" value="1"/>
</dbReference>
<organism evidence="3 4">
    <name type="scientific">Nocardiopsis exhalans</name>
    <dbReference type="NCBI Taxonomy" id="163604"/>
    <lineage>
        <taxon>Bacteria</taxon>
        <taxon>Bacillati</taxon>
        <taxon>Actinomycetota</taxon>
        <taxon>Actinomycetes</taxon>
        <taxon>Streptosporangiales</taxon>
        <taxon>Nocardiopsidaceae</taxon>
        <taxon>Nocardiopsis</taxon>
    </lineage>
</organism>
<keyword evidence="1" id="KW-0238">DNA-binding</keyword>
<evidence type="ECO:0000256" key="1">
    <source>
        <dbReference type="ARBA" id="ARBA00023125"/>
    </source>
</evidence>
<dbReference type="Pfam" id="PF02082">
    <property type="entry name" value="Rrf2"/>
    <property type="match status" value="1"/>
</dbReference>
<comment type="cofactor">
    <cofactor evidence="2">
        <name>[2Fe-2S] cluster</name>
        <dbReference type="ChEBI" id="CHEBI:190135"/>
    </cofactor>
</comment>
<sequence>MRLTAFTDVSLRLVMRLAVAGEGELLTTRTAAAMLAVPYTHMAKAVARLAEMGLVETRRGRGGGLLLTEAGRRSSVGAIVREIEGSGDLAGCEDDPPCPLRAACRLRGALAQAREAFYASLDEVTVESLVSPPARQVLVVLREDGSPA</sequence>
<dbReference type="EMBL" id="CP099837">
    <property type="protein sequence ID" value="USY18337.1"/>
    <property type="molecule type" value="Genomic_DNA"/>
</dbReference>
<reference evidence="3" key="1">
    <citation type="submission" date="2022-06" db="EMBL/GenBank/DDBJ databases">
        <authorList>
            <person name="Ping M."/>
        </authorList>
    </citation>
    <scope>NUCLEOTIDE SEQUENCE</scope>
    <source>
        <strain evidence="3">JCM11759T</strain>
    </source>
</reference>
<dbReference type="InterPro" id="IPR000944">
    <property type="entry name" value="Tscrpt_reg_Rrf2"/>
</dbReference>
<dbReference type="InterPro" id="IPR036390">
    <property type="entry name" value="WH_DNA-bd_sf"/>
</dbReference>
<protein>
    <submittedName>
        <fullName evidence="3">Rrf2 family transcriptional regulator</fullName>
    </submittedName>
</protein>
<evidence type="ECO:0000256" key="2">
    <source>
        <dbReference type="ARBA" id="ARBA00034078"/>
    </source>
</evidence>
<proteinExistence type="predicted"/>
<dbReference type="Proteomes" id="UP001055940">
    <property type="component" value="Chromosome"/>
</dbReference>
<accession>A0ABY5D2S7</accession>
<dbReference type="RefSeq" id="WP_254417739.1">
    <property type="nucleotide sequence ID" value="NZ_BAAAJB010000035.1"/>
</dbReference>
<keyword evidence="4" id="KW-1185">Reference proteome</keyword>
<evidence type="ECO:0000313" key="4">
    <source>
        <dbReference type="Proteomes" id="UP001055940"/>
    </source>
</evidence>
<dbReference type="PANTHER" id="PTHR33221:SF4">
    <property type="entry name" value="HTH-TYPE TRANSCRIPTIONAL REPRESSOR NSRR"/>
    <property type="match status" value="1"/>
</dbReference>
<gene>
    <name evidence="3" type="ORF">NE857_23900</name>
</gene>
<evidence type="ECO:0000313" key="3">
    <source>
        <dbReference type="EMBL" id="USY18337.1"/>
    </source>
</evidence>